<feature type="region of interest" description="Disordered" evidence="1">
    <location>
        <begin position="29"/>
        <end position="118"/>
    </location>
</feature>
<sequence>MEPLRGLQRALTKSAAQLSASAIAAEATMLLQPPQQQPRQQQQQQDDQHPLQEAWAQQGDAPSSPLPPPTASPFGQQQQHGQQQNEDQGAGAHSASAPIPSLPPVTDPRAAAAFGSRSRSEVVAVALRIANTLLGRAHAAAADPPPAFVLELVHRPPGQVAGPPPPRPQPQAPSAARARRLSGGLSNQGWRGHQAHSARPRRCTRPSCGCRTRRYQRGSAVRVQPTGSIGNNSGGTRRPRGNGGCSSSAGDGATAAAAAAHHATGQPVPHDSSPNRRESLTTPFTEFWLPSHTEDDATWAAHQQQQQQHRHQHRRHQHRRNVSASDVGCLPGLGATVAAAAPSFASNLLFGPRSTEGNSSNPLGLRRTSAGANATTATAAPFSRHSESLMPALRSPRASGMPPTSPPPGGIAPQQPPTFMAGHSRSQHRRTPPYAPNSPPPPPPPRPPPPPPVPPSPPPPHHRHTRTVSATESQIEATTAVISGALAGDEGLTGPSSLALTTGWARTKRCCGTEKGSMALLRRRAPGIDVALTRCQATHGMIGRSSGEGPGSSLAVQVPGSRRGEQVCRVYTGLGPH</sequence>
<dbReference type="EMBL" id="MU069486">
    <property type="protein sequence ID" value="KAF5841412.1"/>
    <property type="molecule type" value="Genomic_DNA"/>
</dbReference>
<keyword evidence="3" id="KW-1185">Reference proteome</keyword>
<name>A0ABQ7H3H2_DUNSA</name>
<evidence type="ECO:0000256" key="1">
    <source>
        <dbReference type="SAM" id="MobiDB-lite"/>
    </source>
</evidence>
<feature type="region of interest" description="Disordered" evidence="1">
    <location>
        <begin position="155"/>
        <end position="279"/>
    </location>
</feature>
<feature type="compositionally biased region" description="Basic residues" evidence="1">
    <location>
        <begin position="308"/>
        <end position="321"/>
    </location>
</feature>
<feature type="compositionally biased region" description="Pro residues" evidence="1">
    <location>
        <begin position="433"/>
        <end position="459"/>
    </location>
</feature>
<feature type="compositionally biased region" description="Low complexity" evidence="1">
    <location>
        <begin position="29"/>
        <end position="45"/>
    </location>
</feature>
<protein>
    <recommendedName>
        <fullName evidence="4">Encoded protein</fullName>
    </recommendedName>
</protein>
<feature type="region of interest" description="Disordered" evidence="1">
    <location>
        <begin position="393"/>
        <end position="473"/>
    </location>
</feature>
<feature type="compositionally biased region" description="Polar residues" evidence="1">
    <location>
        <begin position="225"/>
        <end position="235"/>
    </location>
</feature>
<feature type="compositionally biased region" description="Pro residues" evidence="1">
    <location>
        <begin position="162"/>
        <end position="171"/>
    </location>
</feature>
<evidence type="ECO:0000313" key="3">
    <source>
        <dbReference type="Proteomes" id="UP000815325"/>
    </source>
</evidence>
<feature type="compositionally biased region" description="Pro residues" evidence="1">
    <location>
        <begin position="403"/>
        <end position="416"/>
    </location>
</feature>
<evidence type="ECO:0000313" key="2">
    <source>
        <dbReference type="EMBL" id="KAF5841412.1"/>
    </source>
</evidence>
<feature type="compositionally biased region" description="Basic residues" evidence="1">
    <location>
        <begin position="193"/>
        <end position="204"/>
    </location>
</feature>
<gene>
    <name evidence="2" type="ORF">DUNSADRAFT_13075</name>
</gene>
<comment type="caution">
    <text evidence="2">The sequence shown here is derived from an EMBL/GenBank/DDBJ whole genome shotgun (WGS) entry which is preliminary data.</text>
</comment>
<dbReference type="Proteomes" id="UP000815325">
    <property type="component" value="Unassembled WGS sequence"/>
</dbReference>
<organism evidence="2 3">
    <name type="scientific">Dunaliella salina</name>
    <name type="common">Green alga</name>
    <name type="synonym">Protococcus salinus</name>
    <dbReference type="NCBI Taxonomy" id="3046"/>
    <lineage>
        <taxon>Eukaryota</taxon>
        <taxon>Viridiplantae</taxon>
        <taxon>Chlorophyta</taxon>
        <taxon>core chlorophytes</taxon>
        <taxon>Chlorophyceae</taxon>
        <taxon>CS clade</taxon>
        <taxon>Chlamydomonadales</taxon>
        <taxon>Dunaliellaceae</taxon>
        <taxon>Dunaliella</taxon>
    </lineage>
</organism>
<proteinExistence type="predicted"/>
<feature type="compositionally biased region" description="Low complexity" evidence="1">
    <location>
        <begin position="72"/>
        <end position="89"/>
    </location>
</feature>
<reference evidence="2" key="1">
    <citation type="submission" date="2017-08" db="EMBL/GenBank/DDBJ databases">
        <authorList>
            <person name="Polle J.E."/>
            <person name="Barry K."/>
            <person name="Cushman J."/>
            <person name="Schmutz J."/>
            <person name="Tran D."/>
            <person name="Hathwaick L.T."/>
            <person name="Yim W.C."/>
            <person name="Jenkins J."/>
            <person name="Mckie-Krisberg Z.M."/>
            <person name="Prochnik S."/>
            <person name="Lindquist E."/>
            <person name="Dockter R.B."/>
            <person name="Adam C."/>
            <person name="Molina H."/>
            <person name="Bunkerborg J."/>
            <person name="Jin E."/>
            <person name="Buchheim M."/>
            <person name="Magnuson J."/>
        </authorList>
    </citation>
    <scope>NUCLEOTIDE SEQUENCE</scope>
    <source>
        <strain evidence="2">CCAP 19/18</strain>
    </source>
</reference>
<evidence type="ECO:0008006" key="4">
    <source>
        <dbReference type="Google" id="ProtNLM"/>
    </source>
</evidence>
<accession>A0ABQ7H3H2</accession>
<feature type="compositionally biased region" description="Low complexity" evidence="1">
    <location>
        <begin position="172"/>
        <end position="185"/>
    </location>
</feature>
<feature type="region of interest" description="Disordered" evidence="1">
    <location>
        <begin position="298"/>
        <end position="321"/>
    </location>
</feature>
<feature type="compositionally biased region" description="Low complexity" evidence="1">
    <location>
        <begin position="253"/>
        <end position="264"/>
    </location>
</feature>